<dbReference type="Pfam" id="PF13416">
    <property type="entry name" value="SBP_bac_8"/>
    <property type="match status" value="1"/>
</dbReference>
<keyword evidence="3" id="KW-0732">Signal</keyword>
<sequence length="793" mass="88458">MSTNKSNIATDFWEVNMINKKRRIFYILLVSCLAFIVGCSEKKANDKSNGSTTNSTNENATNGSVEDKDKLNQNAQAMGRYIETPCGTIENGVDMGKLTIMEDKTIVILDTRTGDLHTSKDEGETWETEEVRGIKSLLVKPNCEITSGAVNRKGDIFFSYIPWDEITDANATNMERYVYIAKNGEEKEFKLTINNNALRLQKAEFANDGVLYALTIGDEIIKINPDDESVETVFEGESYLNTFAIDGLYLVAEGEGVGYIYNTQTKELIMNDSVLNDFLKANVKGDQLCQLAANDKENAIYVACSEGVYRHVINGNVMEQLVSGELTNLGSPSNRATSFKVKEDGSFLIGYDSGELDSYSYNAEVPSVPSNQIRIYSLRENKTIQQAIVNYRKNNPDVFIKLEIGVTGDDAVTSTDAIQKLNTSILAGDGPDLIVLDGLPMDSYIEKGVLYDLSEAMKEVEQSDTYFTNVTHAYQTENGLYGVPMKFQIPIIIGNEKEITKADSLEKLSQMIQDMRAGDNKTATIMGGYTPKEVLEHLEMGCSAAWLTKEGKIDEEKLNEYLRYAKAIYESELEDLTEDMISTQIGYRKEISDMLNGQMSKLLSITPQLSRMMFGDQQIVVGYVDGINDYQMLLATLKQDTSISYQRFDLQSGYNFIPKGIMGVNSASKDMDTTLDFYKSLYSEKLQEADVREGFPVNKTVFAKLAKGKDITESYIGSSDRNGREVSYHLTIPTDEEMKRLLELAEGLTTPSLMDNTIQDTVETFGEKVLSGEISLDDGVKAIIQKVDLYLQE</sequence>
<dbReference type="PANTHER" id="PTHR30061:SF50">
    <property type="entry name" value="MALTOSE_MALTODEXTRIN-BINDING PERIPLASMIC PROTEIN"/>
    <property type="match status" value="1"/>
</dbReference>
<dbReference type="Proteomes" id="UP000184038">
    <property type="component" value="Unassembled WGS sequence"/>
</dbReference>
<dbReference type="GO" id="GO:0055052">
    <property type="term" value="C:ATP-binding cassette (ABC) transporter complex, substrate-binding subunit-containing"/>
    <property type="evidence" value="ECO:0007669"/>
    <property type="project" value="TreeGrafter"/>
</dbReference>
<dbReference type="AlphaFoldDB" id="A0A1M7LFF0"/>
<keyword evidence="2" id="KW-0813">Transport</keyword>
<dbReference type="GO" id="GO:1901982">
    <property type="term" value="F:maltose binding"/>
    <property type="evidence" value="ECO:0007669"/>
    <property type="project" value="TreeGrafter"/>
</dbReference>
<gene>
    <name evidence="5" type="ORF">SAMN02746066_03228</name>
</gene>
<feature type="compositionally biased region" description="Low complexity" evidence="4">
    <location>
        <begin position="48"/>
        <end position="64"/>
    </location>
</feature>
<dbReference type="PANTHER" id="PTHR30061">
    <property type="entry name" value="MALTOSE-BINDING PERIPLASMIC PROTEIN"/>
    <property type="match status" value="1"/>
</dbReference>
<dbReference type="InterPro" id="IPR011044">
    <property type="entry name" value="Quino_amine_DH_bsu"/>
</dbReference>
<dbReference type="SUPFAM" id="SSF50969">
    <property type="entry name" value="YVTN repeat-like/Quinoprotein amine dehydrogenase"/>
    <property type="match status" value="1"/>
</dbReference>
<dbReference type="SUPFAM" id="SSF53850">
    <property type="entry name" value="Periplasmic binding protein-like II"/>
    <property type="match status" value="1"/>
</dbReference>
<dbReference type="GO" id="GO:0042956">
    <property type="term" value="P:maltodextrin transmembrane transport"/>
    <property type="evidence" value="ECO:0007669"/>
    <property type="project" value="TreeGrafter"/>
</dbReference>
<dbReference type="OrthoDB" id="2081033at2"/>
<protein>
    <submittedName>
        <fullName evidence="5">ABC-type glycerol-3-phosphate transport system, substrate-binding protein</fullName>
    </submittedName>
</protein>
<organism evidence="5 6">
    <name type="scientific">Anaerosporobacter mobilis DSM 15930</name>
    <dbReference type="NCBI Taxonomy" id="1120996"/>
    <lineage>
        <taxon>Bacteria</taxon>
        <taxon>Bacillati</taxon>
        <taxon>Bacillota</taxon>
        <taxon>Clostridia</taxon>
        <taxon>Lachnospirales</taxon>
        <taxon>Lachnospiraceae</taxon>
        <taxon>Anaerosporobacter</taxon>
    </lineage>
</organism>
<comment type="similarity">
    <text evidence="1">Belongs to the bacterial solute-binding protein 1 family.</text>
</comment>
<dbReference type="STRING" id="1120996.SAMN02746066_03228"/>
<evidence type="ECO:0000256" key="2">
    <source>
        <dbReference type="ARBA" id="ARBA00022448"/>
    </source>
</evidence>
<reference evidence="5 6" key="1">
    <citation type="submission" date="2016-11" db="EMBL/GenBank/DDBJ databases">
        <authorList>
            <person name="Jaros S."/>
            <person name="Januszkiewicz K."/>
            <person name="Wedrychowicz H."/>
        </authorList>
    </citation>
    <scope>NUCLEOTIDE SEQUENCE [LARGE SCALE GENOMIC DNA]</scope>
    <source>
        <strain evidence="5 6">DSM 15930</strain>
    </source>
</reference>
<dbReference type="GO" id="GO:0015768">
    <property type="term" value="P:maltose transport"/>
    <property type="evidence" value="ECO:0007669"/>
    <property type="project" value="TreeGrafter"/>
</dbReference>
<keyword evidence="6" id="KW-1185">Reference proteome</keyword>
<dbReference type="InterPro" id="IPR006059">
    <property type="entry name" value="SBP"/>
</dbReference>
<evidence type="ECO:0000313" key="6">
    <source>
        <dbReference type="Proteomes" id="UP000184038"/>
    </source>
</evidence>
<evidence type="ECO:0000256" key="3">
    <source>
        <dbReference type="ARBA" id="ARBA00022729"/>
    </source>
</evidence>
<dbReference type="EMBL" id="FRCP01000016">
    <property type="protein sequence ID" value="SHM76712.1"/>
    <property type="molecule type" value="Genomic_DNA"/>
</dbReference>
<proteinExistence type="inferred from homology"/>
<evidence type="ECO:0000256" key="4">
    <source>
        <dbReference type="SAM" id="MobiDB-lite"/>
    </source>
</evidence>
<accession>A0A1M7LFF0</accession>
<dbReference type="Gene3D" id="3.40.190.10">
    <property type="entry name" value="Periplasmic binding protein-like II"/>
    <property type="match status" value="1"/>
</dbReference>
<feature type="region of interest" description="Disordered" evidence="4">
    <location>
        <begin position="44"/>
        <end position="69"/>
    </location>
</feature>
<evidence type="ECO:0000256" key="1">
    <source>
        <dbReference type="ARBA" id="ARBA00008520"/>
    </source>
</evidence>
<name>A0A1M7LFF0_9FIRM</name>
<evidence type="ECO:0000313" key="5">
    <source>
        <dbReference type="EMBL" id="SHM76712.1"/>
    </source>
</evidence>